<dbReference type="OrthoDB" id="6605928at2759"/>
<evidence type="ECO:0000313" key="7">
    <source>
        <dbReference type="EMBL" id="ODV96871.1"/>
    </source>
</evidence>
<dbReference type="Gene3D" id="3.30.70.1180">
    <property type="entry name" value="Vacuolar atp synthase subunit c, domain 1"/>
    <property type="match status" value="1"/>
</dbReference>
<dbReference type="FunFam" id="3.30.70.100:FF:000002">
    <property type="entry name" value="V-type proton ATPase subunit C"/>
    <property type="match status" value="1"/>
</dbReference>
<protein>
    <recommendedName>
        <fullName evidence="6">V-type proton ATPase subunit C</fullName>
    </recommendedName>
</protein>
<dbReference type="STRING" id="669874.A0A1E4TYR3"/>
<evidence type="ECO:0000256" key="2">
    <source>
        <dbReference type="ARBA" id="ARBA00022448"/>
    </source>
</evidence>
<reference evidence="8" key="1">
    <citation type="submission" date="2016-05" db="EMBL/GenBank/DDBJ databases">
        <title>Comparative genomics of biotechnologically important yeasts.</title>
        <authorList>
            <consortium name="DOE Joint Genome Institute"/>
            <person name="Riley R."/>
            <person name="Haridas S."/>
            <person name="Wolfe K.H."/>
            <person name="Lopes M.R."/>
            <person name="Hittinger C.T."/>
            <person name="Goker M."/>
            <person name="Salamov A."/>
            <person name="Wisecaver J."/>
            <person name="Long T.M."/>
            <person name="Aerts A.L."/>
            <person name="Barry K."/>
            <person name="Choi C."/>
            <person name="Clum A."/>
            <person name="Coughlan A.Y."/>
            <person name="Deshpande S."/>
            <person name="Douglass A.P."/>
            <person name="Hanson S.J."/>
            <person name="Klenk H.-P."/>
            <person name="Labutti K."/>
            <person name="Lapidus A."/>
            <person name="Lindquist E."/>
            <person name="Lipzen A."/>
            <person name="Meier-Kolthoff J.P."/>
            <person name="Ohm R.A."/>
            <person name="Otillar R.P."/>
            <person name="Pangilinan J."/>
            <person name="Peng Y."/>
            <person name="Rokas A."/>
            <person name="Rosa C.A."/>
            <person name="Scheuner C."/>
            <person name="Sibirny A.A."/>
            <person name="Slot J.C."/>
            <person name="Stielow J.B."/>
            <person name="Sun H."/>
            <person name="Kurtzman C.P."/>
            <person name="Blackwell M."/>
            <person name="Grigoriev I.V."/>
            <person name="Jeffries T.W."/>
        </authorList>
    </citation>
    <scope>NUCLEOTIDE SEQUENCE [LARGE SCALE GENOMIC DNA]</scope>
    <source>
        <strain evidence="8">NRRL Y-2460</strain>
    </source>
</reference>
<dbReference type="InterPro" id="IPR004907">
    <property type="entry name" value="ATPase_V1-cplx_csu"/>
</dbReference>
<evidence type="ECO:0000256" key="4">
    <source>
        <dbReference type="ARBA" id="ARBA00023065"/>
    </source>
</evidence>
<keyword evidence="3 6" id="KW-0375">Hydrogen ion transport</keyword>
<comment type="function">
    <text evidence="5">Subunit of the V1 complex of vacuolar(H+)-ATPase (V-ATPase), a multisubunit enzyme composed of a peripheral complex (V1) that hydrolyzes ATP and a membrane integral complex (V0) that translocates protons. V-ATPase is responsible for acidifying and maintaining the pH of intracellular compartments. Subunit C is necessary for the assembly of the catalytic sector of the enzyme and is likely to have a specific function in its catalytic activity. Reversibly leaves the enzyme after glucose depletion, causing the catalytic subcomplex V1 to detach from the V0 section.</text>
</comment>
<dbReference type="Gene3D" id="3.30.70.100">
    <property type="match status" value="1"/>
</dbReference>
<keyword evidence="8" id="KW-1185">Reference proteome</keyword>
<comment type="function">
    <text evidence="6">Subunit of the V1 complex of vacuolar(H+)-ATPase (V-ATPase), a multisubunit enzyme composed of a peripheral complex (V1) that hydrolyzes ATP and a membrane integral complex (V0) that translocates protons. V-ATPase is responsible for acidifying and maintaining the pH of intracellular compartments and in some cell types, is targeted to the plasma membrane, where it is responsible for acidifying the extracellular environment. Subunit C is necessary for the assembly of the catalytic sector of the enzyme and is likely to have a specific function in its catalytic activity.</text>
</comment>
<dbReference type="Gene3D" id="1.20.1460.10">
    <property type="entry name" value="subunit c (vma5p) of the yeast v-atpase, domain 2"/>
    <property type="match status" value="1"/>
</dbReference>
<dbReference type="Pfam" id="PF03223">
    <property type="entry name" value="V-ATPase_C"/>
    <property type="match status" value="1"/>
</dbReference>
<keyword evidence="4 6" id="KW-0406">Ion transport</keyword>
<dbReference type="CDD" id="cd14785">
    <property type="entry name" value="V-ATPase_C"/>
    <property type="match status" value="1"/>
</dbReference>
<dbReference type="InterPro" id="IPR036132">
    <property type="entry name" value="Vac_ATP_synth_c_sf"/>
</dbReference>
<gene>
    <name evidence="7" type="ORF">PACTADRAFT_48672</name>
</gene>
<dbReference type="PANTHER" id="PTHR10137:SF0">
    <property type="entry name" value="V-TYPE PROTON ATPASE SUBUNIT C"/>
    <property type="match status" value="1"/>
</dbReference>
<proteinExistence type="inferred from homology"/>
<accession>A0A1E4TYR3</accession>
<dbReference type="Proteomes" id="UP000094236">
    <property type="component" value="Unassembled WGS sequence"/>
</dbReference>
<name>A0A1E4TYR3_PACTA</name>
<dbReference type="SUPFAM" id="SSF118203">
    <property type="entry name" value="Vacuolar ATP synthase subunit C"/>
    <property type="match status" value="1"/>
</dbReference>
<organism evidence="7 8">
    <name type="scientific">Pachysolen tannophilus NRRL Y-2460</name>
    <dbReference type="NCBI Taxonomy" id="669874"/>
    <lineage>
        <taxon>Eukaryota</taxon>
        <taxon>Fungi</taxon>
        <taxon>Dikarya</taxon>
        <taxon>Ascomycota</taxon>
        <taxon>Saccharomycotina</taxon>
        <taxon>Pichiomycetes</taxon>
        <taxon>Pachysolenaceae</taxon>
        <taxon>Pachysolen</taxon>
    </lineage>
</organism>
<comment type="similarity">
    <text evidence="1 6">Belongs to the V-ATPase C subunit family.</text>
</comment>
<evidence type="ECO:0000313" key="8">
    <source>
        <dbReference type="Proteomes" id="UP000094236"/>
    </source>
</evidence>
<evidence type="ECO:0000256" key="3">
    <source>
        <dbReference type="ARBA" id="ARBA00022781"/>
    </source>
</evidence>
<dbReference type="AlphaFoldDB" id="A0A1E4TYR3"/>
<dbReference type="EMBL" id="KV454012">
    <property type="protein sequence ID" value="ODV96871.1"/>
    <property type="molecule type" value="Genomic_DNA"/>
</dbReference>
<comment type="subunit">
    <text evidence="6">V-ATPase is a heteromultimeric enzyme composed of a peripheral catalytic V1 complex (components A to H) attached to an integral membrane V0 proton pore complex.</text>
</comment>
<sequence>MSEQLATYLVLSLPENVSINASSLNNWLVSSINGGKNVEVIPFKLPDFKIGTLDSLVQQSEDLSKLDGQLESSIGKILDIFNSIYDSKLVNNLKLVNDKPVTQFIENFKWNTSKFRLDKSLKDLIEAISTEALNLDNDVRSVYTNYNVAKSNLLAAERKKTGDLSVRSLHDIVKKSDFVLDSEHLTTLLIVVPKNLKSDFLHSYETLTQFVIPRSANIINEDSEFYLFNVTLFKKYVPEFLAAAREHKWIPREFNYSQELIDSLQREFSNASRAESILKNDLIRLTKTSYSDIISNWYHLKMLRIFIESVLRYGLPPNFYYFLVKLPAKFIPKAKKDLIDKYGYLGGNAFAVDKNGKISKDLDSNLHEYASLVDTDYQPFVLYELVIN</sequence>
<evidence type="ECO:0000256" key="6">
    <source>
        <dbReference type="RuleBase" id="RU364010"/>
    </source>
</evidence>
<dbReference type="GO" id="GO:0046961">
    <property type="term" value="F:proton-transporting ATPase activity, rotational mechanism"/>
    <property type="evidence" value="ECO:0007669"/>
    <property type="project" value="InterPro"/>
</dbReference>
<keyword evidence="2 6" id="KW-0813">Transport</keyword>
<evidence type="ECO:0000256" key="5">
    <source>
        <dbReference type="ARBA" id="ARBA00053565"/>
    </source>
</evidence>
<dbReference type="PANTHER" id="PTHR10137">
    <property type="entry name" value="V-TYPE PROTON ATPASE SUBUNIT C"/>
    <property type="match status" value="1"/>
</dbReference>
<dbReference type="GO" id="GO:0000221">
    <property type="term" value="C:vacuolar proton-transporting V-type ATPase, V1 domain"/>
    <property type="evidence" value="ECO:0007669"/>
    <property type="project" value="EnsemblFungi"/>
</dbReference>
<evidence type="ECO:0000256" key="1">
    <source>
        <dbReference type="ARBA" id="ARBA00006138"/>
    </source>
</evidence>